<dbReference type="OrthoDB" id="6513042at2759"/>
<dbReference type="Gene3D" id="3.40.50.300">
    <property type="entry name" value="P-loop containing nucleotide triphosphate hydrolases"/>
    <property type="match status" value="1"/>
</dbReference>
<dbReference type="STRING" id="33097.A0A150GUL2"/>
<dbReference type="GO" id="GO:0005524">
    <property type="term" value="F:ATP binding"/>
    <property type="evidence" value="ECO:0007669"/>
    <property type="project" value="UniProtKB-KW"/>
</dbReference>
<feature type="compositionally biased region" description="Low complexity" evidence="5">
    <location>
        <begin position="75"/>
        <end position="88"/>
    </location>
</feature>
<dbReference type="GO" id="GO:0016787">
    <property type="term" value="F:hydrolase activity"/>
    <property type="evidence" value="ECO:0007669"/>
    <property type="project" value="UniProtKB-KW"/>
</dbReference>
<reference evidence="7" key="1">
    <citation type="journal article" date="2016" name="Nat. Commun.">
        <title>The Gonium pectorale genome demonstrates co-option of cell cycle regulation during the evolution of multicellularity.</title>
        <authorList>
            <person name="Hanschen E.R."/>
            <person name="Marriage T.N."/>
            <person name="Ferris P.J."/>
            <person name="Hamaji T."/>
            <person name="Toyoda A."/>
            <person name="Fujiyama A."/>
            <person name="Neme R."/>
            <person name="Noguchi H."/>
            <person name="Minakuchi Y."/>
            <person name="Suzuki M."/>
            <person name="Kawai-Toyooka H."/>
            <person name="Smith D.R."/>
            <person name="Sparks H."/>
            <person name="Anderson J."/>
            <person name="Bakaric R."/>
            <person name="Luria V."/>
            <person name="Karger A."/>
            <person name="Kirschner M.W."/>
            <person name="Durand P.M."/>
            <person name="Michod R.E."/>
            <person name="Nozaki H."/>
            <person name="Olson B.J."/>
        </authorList>
    </citation>
    <scope>NUCLEOTIDE SEQUENCE [LARGE SCALE GENOMIC DNA]</scope>
    <source>
        <strain evidence="7">NIES-2863</strain>
    </source>
</reference>
<keyword evidence="3" id="KW-0347">Helicase</keyword>
<evidence type="ECO:0000256" key="2">
    <source>
        <dbReference type="ARBA" id="ARBA00022801"/>
    </source>
</evidence>
<evidence type="ECO:0000256" key="5">
    <source>
        <dbReference type="SAM" id="MobiDB-lite"/>
    </source>
</evidence>
<organism evidence="6 7">
    <name type="scientific">Gonium pectorale</name>
    <name type="common">Green alga</name>
    <dbReference type="NCBI Taxonomy" id="33097"/>
    <lineage>
        <taxon>Eukaryota</taxon>
        <taxon>Viridiplantae</taxon>
        <taxon>Chlorophyta</taxon>
        <taxon>core chlorophytes</taxon>
        <taxon>Chlorophyceae</taxon>
        <taxon>CS clade</taxon>
        <taxon>Chlamydomonadales</taxon>
        <taxon>Volvocaceae</taxon>
        <taxon>Gonium</taxon>
    </lineage>
</organism>
<dbReference type="EMBL" id="LSYV01000008">
    <property type="protein sequence ID" value="KXZ53529.1"/>
    <property type="molecule type" value="Genomic_DNA"/>
</dbReference>
<evidence type="ECO:0000256" key="3">
    <source>
        <dbReference type="ARBA" id="ARBA00022806"/>
    </source>
</evidence>
<dbReference type="PANTHER" id="PTHR14025">
    <property type="entry name" value="FANCONI ANEMIA GROUP M FANCM FAMILY MEMBER"/>
    <property type="match status" value="1"/>
</dbReference>
<dbReference type="SUPFAM" id="SSF52540">
    <property type="entry name" value="P-loop containing nucleoside triphosphate hydrolases"/>
    <property type="match status" value="1"/>
</dbReference>
<evidence type="ECO:0000313" key="7">
    <source>
        <dbReference type="Proteomes" id="UP000075714"/>
    </source>
</evidence>
<feature type="region of interest" description="Disordered" evidence="5">
    <location>
        <begin position="1"/>
        <end position="134"/>
    </location>
</feature>
<keyword evidence="7" id="KW-1185">Reference proteome</keyword>
<sequence>MAAPAAAAAGATAGAASEDADLDVPLTKRLQQRKSQPPSLTSPLQPHQPQQPPPQRQPPQQQQQPLPPTKPPQNPTVAAAPAAAPKKPLVQQTLRPLQPDRPDAPQQPWRQAQDGDGGGAGARGTAAAAAAPGAPPVDSYWNSLFGAGSGSRATAVDAVQDPAPQAVPVLERPPLGAGTAGGRGSPLQRRRPPIHVEDTEMARALLAGEYVELPAAEGEPDGGDAGGWAPGGPVLVPSDGANPGMMLHALHARTWLYPKDLPVRQYQLSLVRSALFHNTLVCLPTGLGKTLIAAVVMLNYYRAARPSARPPDTACSHWKNS</sequence>
<protein>
    <recommendedName>
        <fullName evidence="8">Helicase ATP-binding domain-containing protein</fullName>
    </recommendedName>
</protein>
<name>A0A150GUL2_GONPE</name>
<dbReference type="AlphaFoldDB" id="A0A150GUL2"/>
<feature type="compositionally biased region" description="Pro residues" evidence="5">
    <location>
        <begin position="65"/>
        <end position="74"/>
    </location>
</feature>
<evidence type="ECO:0000256" key="1">
    <source>
        <dbReference type="ARBA" id="ARBA00022741"/>
    </source>
</evidence>
<comment type="caution">
    <text evidence="6">The sequence shown here is derived from an EMBL/GenBank/DDBJ whole genome shotgun (WGS) entry which is preliminary data.</text>
</comment>
<evidence type="ECO:0008006" key="8">
    <source>
        <dbReference type="Google" id="ProtNLM"/>
    </source>
</evidence>
<dbReference type="InterPro" id="IPR027417">
    <property type="entry name" value="P-loop_NTPase"/>
</dbReference>
<dbReference type="PANTHER" id="PTHR14025:SF20">
    <property type="entry name" value="FANCONI ANEMIA GROUP M PROTEIN"/>
    <property type="match status" value="1"/>
</dbReference>
<keyword evidence="1" id="KW-0547">Nucleotide-binding</keyword>
<gene>
    <name evidence="6" type="ORF">GPECTOR_7g979</name>
</gene>
<keyword evidence="2" id="KW-0378">Hydrolase</keyword>
<evidence type="ECO:0000313" key="6">
    <source>
        <dbReference type="EMBL" id="KXZ53529.1"/>
    </source>
</evidence>
<accession>A0A150GUL2</accession>
<dbReference type="Proteomes" id="UP000075714">
    <property type="component" value="Unassembled WGS sequence"/>
</dbReference>
<proteinExistence type="predicted"/>
<feature type="compositionally biased region" description="Low complexity" evidence="5">
    <location>
        <begin position="35"/>
        <end position="48"/>
    </location>
</feature>
<feature type="compositionally biased region" description="Low complexity" evidence="5">
    <location>
        <begin position="1"/>
        <end position="16"/>
    </location>
</feature>
<feature type="region of interest" description="Disordered" evidence="5">
    <location>
        <begin position="167"/>
        <end position="193"/>
    </location>
</feature>
<evidence type="ECO:0000256" key="4">
    <source>
        <dbReference type="ARBA" id="ARBA00022840"/>
    </source>
</evidence>
<dbReference type="GO" id="GO:0004386">
    <property type="term" value="F:helicase activity"/>
    <property type="evidence" value="ECO:0007669"/>
    <property type="project" value="UniProtKB-KW"/>
</dbReference>
<feature type="compositionally biased region" description="Low complexity" evidence="5">
    <location>
        <begin position="123"/>
        <end position="132"/>
    </location>
</feature>
<keyword evidence="4" id="KW-0067">ATP-binding</keyword>